<dbReference type="Pfam" id="PF13843">
    <property type="entry name" value="DDE_Tnp_1_7"/>
    <property type="match status" value="1"/>
</dbReference>
<dbReference type="PANTHER" id="PTHR46599">
    <property type="entry name" value="PIGGYBAC TRANSPOSABLE ELEMENT-DERIVED PROTEIN 4"/>
    <property type="match status" value="1"/>
</dbReference>
<name>A0A0N4XI68_NIPBR</name>
<reference evidence="4" key="1">
    <citation type="submission" date="2017-02" db="UniProtKB">
        <authorList>
            <consortium name="WormBaseParasite"/>
        </authorList>
    </citation>
    <scope>IDENTIFICATION</scope>
</reference>
<evidence type="ECO:0000313" key="3">
    <source>
        <dbReference type="Proteomes" id="UP000271162"/>
    </source>
</evidence>
<sequence length="118" mass="13571">MVPFRGRIVFRQFNKSKKYKYGIKLFKLCSRGGYTQRVKVYAGKECDTVGSVAQRVVLELMNKYLDQGRDLCTDNWYTSLSLAECMLSRKTNLFGKVRKNSRSIPAAVKSSKLRKGKM</sequence>
<accession>A0A0N4XI68</accession>
<dbReference type="EMBL" id="UYSL01002382">
    <property type="protein sequence ID" value="VDL65810.1"/>
    <property type="molecule type" value="Genomic_DNA"/>
</dbReference>
<dbReference type="AlphaFoldDB" id="A0A0N4XI68"/>
<proteinExistence type="predicted"/>
<evidence type="ECO:0000313" key="2">
    <source>
        <dbReference type="EMBL" id="VDL65810.1"/>
    </source>
</evidence>
<protein>
    <submittedName>
        <fullName evidence="4">PiggyBac transposable element-derived protein 4 (inferred by orthology to a human protein)</fullName>
    </submittedName>
</protein>
<dbReference type="WBParaSite" id="NBR_0000222001-mRNA-1">
    <property type="protein sequence ID" value="NBR_0000222001-mRNA-1"/>
    <property type="gene ID" value="NBR_0000222001"/>
</dbReference>
<feature type="domain" description="PiggyBac transposable element-derived protein" evidence="1">
    <location>
        <begin position="1"/>
        <end position="117"/>
    </location>
</feature>
<dbReference type="InterPro" id="IPR029526">
    <property type="entry name" value="PGBD"/>
</dbReference>
<evidence type="ECO:0000313" key="4">
    <source>
        <dbReference type="WBParaSite" id="NBR_0000222001-mRNA-1"/>
    </source>
</evidence>
<gene>
    <name evidence="2" type="ORF">NBR_LOCUS2221</name>
</gene>
<organism evidence="4">
    <name type="scientific">Nippostrongylus brasiliensis</name>
    <name type="common">Rat hookworm</name>
    <dbReference type="NCBI Taxonomy" id="27835"/>
    <lineage>
        <taxon>Eukaryota</taxon>
        <taxon>Metazoa</taxon>
        <taxon>Ecdysozoa</taxon>
        <taxon>Nematoda</taxon>
        <taxon>Chromadorea</taxon>
        <taxon>Rhabditida</taxon>
        <taxon>Rhabditina</taxon>
        <taxon>Rhabditomorpha</taxon>
        <taxon>Strongyloidea</taxon>
        <taxon>Heligmosomidae</taxon>
        <taxon>Nippostrongylus</taxon>
    </lineage>
</organism>
<dbReference type="Proteomes" id="UP000271162">
    <property type="component" value="Unassembled WGS sequence"/>
</dbReference>
<dbReference type="STRING" id="27835.A0A0N4XI68"/>
<keyword evidence="3" id="KW-1185">Reference proteome</keyword>
<dbReference type="OMA" id="VYAGKEC"/>
<dbReference type="PANTHER" id="PTHR46599:SF3">
    <property type="entry name" value="PIGGYBAC TRANSPOSABLE ELEMENT-DERIVED PROTEIN 4"/>
    <property type="match status" value="1"/>
</dbReference>
<evidence type="ECO:0000259" key="1">
    <source>
        <dbReference type="Pfam" id="PF13843"/>
    </source>
</evidence>
<reference evidence="2 3" key="2">
    <citation type="submission" date="2018-11" db="EMBL/GenBank/DDBJ databases">
        <authorList>
            <consortium name="Pathogen Informatics"/>
        </authorList>
    </citation>
    <scope>NUCLEOTIDE SEQUENCE [LARGE SCALE GENOMIC DNA]</scope>
</reference>